<keyword evidence="2" id="KW-1185">Reference proteome</keyword>
<organism evidence="1 2">
    <name type="scientific">Alteromonas macleodii</name>
    <name type="common">Pseudoalteromonas macleodii</name>
    <dbReference type="NCBI Taxonomy" id="28108"/>
    <lineage>
        <taxon>Bacteria</taxon>
        <taxon>Pseudomonadati</taxon>
        <taxon>Pseudomonadota</taxon>
        <taxon>Gammaproteobacteria</taxon>
        <taxon>Alteromonadales</taxon>
        <taxon>Alteromonadaceae</taxon>
        <taxon>Alteromonas/Salinimonas group</taxon>
        <taxon>Alteromonas</taxon>
    </lineage>
</organism>
<accession>A0AB36G442</accession>
<reference evidence="1 2" key="1">
    <citation type="submission" date="2016-09" db="EMBL/GenBank/DDBJ databases">
        <title>Draft Genome Sequence of four Alteromonas macleodii strains isolated from copper coupons and grown long-term at elevated copper levels.</title>
        <authorList>
            <person name="Cusick K."/>
            <person name="Dale J."/>
            <person name="Little B."/>
            <person name="Biffinger J."/>
        </authorList>
    </citation>
    <scope>NUCLEOTIDE SEQUENCE [LARGE SCALE GENOMIC DNA]</scope>
    <source>
        <strain evidence="1 2">KCP01</strain>
    </source>
</reference>
<dbReference type="Proteomes" id="UP000095392">
    <property type="component" value="Unassembled WGS sequence"/>
</dbReference>
<dbReference type="RefSeq" id="WP_069943492.1">
    <property type="nucleotide sequence ID" value="NZ_MIPW01000003.1"/>
</dbReference>
<dbReference type="SUPFAM" id="SSF52467">
    <property type="entry name" value="DHS-like NAD/FAD-binding domain"/>
    <property type="match status" value="1"/>
</dbReference>
<comment type="caution">
    <text evidence="1">The sequence shown here is derived from an EMBL/GenBank/DDBJ whole genome shotgun (WGS) entry which is preliminary data.</text>
</comment>
<dbReference type="EMBL" id="MIPY01000003">
    <property type="protein sequence ID" value="OES38280.1"/>
    <property type="molecule type" value="Genomic_DNA"/>
</dbReference>
<sequence length="296" mass="33423">MRKMRQATHWESRDSVIQYLAKQLKSSTISLVLGSGISTSFGLPDWDTLILELSKGYNVPKGFSRLSAKQQATIIRKDVFNNDISALNNEIRNVLYNNASIDFESLQKEMLLVSLGALLMASSRGSVSNVITFNYDDILETYLSFFGYTCESAIDGVTWVSNKDVVVHHPHGFMPNDFTKPIQGEVVLDSSSFHSIMKDGSHWKNKLFSILSSTFPIFIGVSGNDEHLQNHLEECKNNHVSIVQDKIPYWGIWFTTDSNSAIAKIWEDLKVYPFELSSWDELPQVLFKICQVAAKP</sequence>
<dbReference type="AlphaFoldDB" id="A0AB36G442"/>
<gene>
    <name evidence="1" type="ORF">BFV95_0087</name>
</gene>
<dbReference type="InterPro" id="IPR029035">
    <property type="entry name" value="DHS-like_NAD/FAD-binding_dom"/>
</dbReference>
<evidence type="ECO:0000313" key="1">
    <source>
        <dbReference type="EMBL" id="OES38280.1"/>
    </source>
</evidence>
<name>A0AB36G442_ALTMA</name>
<protein>
    <submittedName>
        <fullName evidence="1">SIR2-like domain protein</fullName>
    </submittedName>
</protein>
<proteinExistence type="predicted"/>
<dbReference type="Pfam" id="PF13289">
    <property type="entry name" value="SIR2_2"/>
    <property type="match status" value="1"/>
</dbReference>
<evidence type="ECO:0000313" key="2">
    <source>
        <dbReference type="Proteomes" id="UP000095392"/>
    </source>
</evidence>